<keyword evidence="5" id="KW-0539">Nucleus</keyword>
<evidence type="ECO:0000256" key="1">
    <source>
        <dbReference type="ARBA" id="ARBA00004123"/>
    </source>
</evidence>
<sequence length="414" mass="43518">MATPPGATSPPSASPLMLPRQRPTLALPGNTQSRKPSTTSAASSAHPLRQTSFPPADSLDAQHVLAEDGDLAQYSPSADGSLNDFSDDNDIRSAISGPSGGADGGVGKKRRRAGEKKPIGRPPKRAKGQTGSSVVNGEDGRSQRRGTAGAPSVNAADNEADAEPSDDDDDAQTGAGGGRIPLYEGGQLTQDQLTLEMTRKNAFYETVSDAHKQRYDSWTKSKLKTADVRKLVNSTLGQSVPANVVSAVCAYAKLFAGMLVEEAREVQGEWTAVEESHADGSGNRALKRLRKSRAQAVGEHEENVVKSEGHVEGDIKNEPTSPSSSIIAPTVNGTATKPAAKDDDDPPPLAPGGAGGLGLEIEEYYRGPLLPDHLREALRRYKKRSAGGPVGFTGISLEGTVNSAPRMGGRRLFR</sequence>
<proteinExistence type="inferred from homology"/>
<feature type="region of interest" description="Disordered" evidence="6">
    <location>
        <begin position="1"/>
        <end position="186"/>
    </location>
</feature>
<feature type="region of interest" description="Disordered" evidence="6">
    <location>
        <begin position="388"/>
        <end position="414"/>
    </location>
</feature>
<evidence type="ECO:0000313" key="9">
    <source>
        <dbReference type="Proteomes" id="UP001310890"/>
    </source>
</evidence>
<evidence type="ECO:0000256" key="6">
    <source>
        <dbReference type="SAM" id="MobiDB-lite"/>
    </source>
</evidence>
<accession>A0AAN7TUC5</accession>
<dbReference type="InterPro" id="IPR006809">
    <property type="entry name" value="TAFII28_dom"/>
</dbReference>
<feature type="domain" description="TAFII28-like protein" evidence="7">
    <location>
        <begin position="206"/>
        <end position="272"/>
    </location>
</feature>
<evidence type="ECO:0000256" key="5">
    <source>
        <dbReference type="ARBA" id="ARBA00023242"/>
    </source>
</evidence>
<feature type="compositionally biased region" description="Basic and acidic residues" evidence="6">
    <location>
        <begin position="298"/>
        <end position="317"/>
    </location>
</feature>
<dbReference type="Gene3D" id="1.10.20.10">
    <property type="entry name" value="Histone, subunit A"/>
    <property type="match status" value="1"/>
</dbReference>
<comment type="similarity">
    <text evidence="2">Belongs to the TAF11 family.</text>
</comment>
<feature type="compositionally biased region" description="Low complexity" evidence="6">
    <location>
        <begin position="1"/>
        <end position="15"/>
    </location>
</feature>
<dbReference type="PANTHER" id="PTHR13218:SF8">
    <property type="entry name" value="TRANSCRIPTION INITIATION FACTOR TFIID SUBUNIT 11"/>
    <property type="match status" value="1"/>
</dbReference>
<reference evidence="8" key="1">
    <citation type="submission" date="2023-08" db="EMBL/GenBank/DDBJ databases">
        <title>Black Yeasts Isolated from many extreme environments.</title>
        <authorList>
            <person name="Coleine C."/>
            <person name="Stajich J.E."/>
            <person name="Selbmann L."/>
        </authorList>
    </citation>
    <scope>NUCLEOTIDE SEQUENCE</scope>
    <source>
        <strain evidence="8">CCFEE 5401</strain>
    </source>
</reference>
<dbReference type="GO" id="GO:0016251">
    <property type="term" value="F:RNA polymerase II general transcription initiation factor activity"/>
    <property type="evidence" value="ECO:0007669"/>
    <property type="project" value="TreeGrafter"/>
</dbReference>
<gene>
    <name evidence="8" type="ORF">LTR62_008502</name>
</gene>
<dbReference type="GO" id="GO:0046982">
    <property type="term" value="F:protein heterodimerization activity"/>
    <property type="evidence" value="ECO:0007669"/>
    <property type="project" value="InterPro"/>
</dbReference>
<keyword evidence="4" id="KW-0804">Transcription</keyword>
<dbReference type="AlphaFoldDB" id="A0AAN7TUC5"/>
<dbReference type="SUPFAM" id="SSF47113">
    <property type="entry name" value="Histone-fold"/>
    <property type="match status" value="1"/>
</dbReference>
<feature type="compositionally biased region" description="Acidic residues" evidence="6">
    <location>
        <begin position="158"/>
        <end position="171"/>
    </location>
</feature>
<feature type="compositionally biased region" description="Polar residues" evidence="6">
    <location>
        <begin position="74"/>
        <end position="84"/>
    </location>
</feature>
<evidence type="ECO:0000256" key="2">
    <source>
        <dbReference type="ARBA" id="ARBA00009788"/>
    </source>
</evidence>
<evidence type="ECO:0000256" key="3">
    <source>
        <dbReference type="ARBA" id="ARBA00023015"/>
    </source>
</evidence>
<dbReference type="PANTHER" id="PTHR13218">
    <property type="entry name" value="TRANSCRIPTION INITIATION FACTOR TFIID SUBUNIT 11-RELATED"/>
    <property type="match status" value="1"/>
</dbReference>
<protein>
    <recommendedName>
        <fullName evidence="7">TAFII28-like protein domain-containing protein</fullName>
    </recommendedName>
</protein>
<dbReference type="InterPro" id="IPR009072">
    <property type="entry name" value="Histone-fold"/>
</dbReference>
<dbReference type="GO" id="GO:0051123">
    <property type="term" value="P:RNA polymerase II preinitiation complex assembly"/>
    <property type="evidence" value="ECO:0007669"/>
    <property type="project" value="InterPro"/>
</dbReference>
<organism evidence="8 9">
    <name type="scientific">Meristemomyces frigidus</name>
    <dbReference type="NCBI Taxonomy" id="1508187"/>
    <lineage>
        <taxon>Eukaryota</taxon>
        <taxon>Fungi</taxon>
        <taxon>Dikarya</taxon>
        <taxon>Ascomycota</taxon>
        <taxon>Pezizomycotina</taxon>
        <taxon>Dothideomycetes</taxon>
        <taxon>Dothideomycetidae</taxon>
        <taxon>Mycosphaerellales</taxon>
        <taxon>Teratosphaeriaceae</taxon>
        <taxon>Meristemomyces</taxon>
    </lineage>
</organism>
<dbReference type="Proteomes" id="UP001310890">
    <property type="component" value="Unassembled WGS sequence"/>
</dbReference>
<dbReference type="Pfam" id="PF04719">
    <property type="entry name" value="TAFII28"/>
    <property type="match status" value="1"/>
</dbReference>
<feature type="region of interest" description="Disordered" evidence="6">
    <location>
        <begin position="294"/>
        <end position="355"/>
    </location>
</feature>
<evidence type="ECO:0000259" key="7">
    <source>
        <dbReference type="Pfam" id="PF04719"/>
    </source>
</evidence>
<comment type="caution">
    <text evidence="8">The sequence shown here is derived from an EMBL/GenBank/DDBJ whole genome shotgun (WGS) entry which is preliminary data.</text>
</comment>
<dbReference type="GO" id="GO:0005669">
    <property type="term" value="C:transcription factor TFIID complex"/>
    <property type="evidence" value="ECO:0007669"/>
    <property type="project" value="InterPro"/>
</dbReference>
<dbReference type="EMBL" id="JAVRRL010000009">
    <property type="protein sequence ID" value="KAK5116176.1"/>
    <property type="molecule type" value="Genomic_DNA"/>
</dbReference>
<dbReference type="InterPro" id="IPR045127">
    <property type="entry name" value="TAF11-like"/>
</dbReference>
<evidence type="ECO:0000256" key="4">
    <source>
        <dbReference type="ARBA" id="ARBA00023163"/>
    </source>
</evidence>
<keyword evidence="3" id="KW-0805">Transcription regulation</keyword>
<name>A0AAN7TUC5_9PEZI</name>
<comment type="subcellular location">
    <subcellularLocation>
        <location evidence="1">Nucleus</location>
    </subcellularLocation>
</comment>
<evidence type="ECO:0000313" key="8">
    <source>
        <dbReference type="EMBL" id="KAK5116176.1"/>
    </source>
</evidence>
<feature type="compositionally biased region" description="Low complexity" evidence="6">
    <location>
        <begin position="319"/>
        <end position="338"/>
    </location>
</feature>
<dbReference type="CDD" id="cd08048">
    <property type="entry name" value="HFD_TAF11"/>
    <property type="match status" value="1"/>
</dbReference>